<feature type="chain" id="PRO_5032840269" evidence="11">
    <location>
        <begin position="21"/>
        <end position="1271"/>
    </location>
</feature>
<evidence type="ECO:0000259" key="12">
    <source>
        <dbReference type="PROSITE" id="PS50835"/>
    </source>
</evidence>
<organism evidence="14 15">
    <name type="scientific">Mytilus galloprovincialis</name>
    <name type="common">Mediterranean mussel</name>
    <dbReference type="NCBI Taxonomy" id="29158"/>
    <lineage>
        <taxon>Eukaryota</taxon>
        <taxon>Metazoa</taxon>
        <taxon>Spiralia</taxon>
        <taxon>Lophotrochozoa</taxon>
        <taxon>Mollusca</taxon>
        <taxon>Bivalvia</taxon>
        <taxon>Autobranchia</taxon>
        <taxon>Pteriomorphia</taxon>
        <taxon>Mytilida</taxon>
        <taxon>Mytiloidea</taxon>
        <taxon>Mytilidae</taxon>
        <taxon>Mytilinae</taxon>
        <taxon>Mytilus</taxon>
    </lineage>
</organism>
<gene>
    <name evidence="14" type="ORF">MGAL_10B030558</name>
</gene>
<dbReference type="AlphaFoldDB" id="A0A8B6CI58"/>
<accession>A0A8B6CI58</accession>
<evidence type="ECO:0000256" key="7">
    <source>
        <dbReference type="ARBA" id="ARBA00023157"/>
    </source>
</evidence>
<dbReference type="GO" id="GO:0016020">
    <property type="term" value="C:membrane"/>
    <property type="evidence" value="ECO:0007669"/>
    <property type="project" value="UniProtKB-SubCell"/>
</dbReference>
<dbReference type="PROSITE" id="PS50835">
    <property type="entry name" value="IG_LIKE"/>
    <property type="match status" value="6"/>
</dbReference>
<name>A0A8B6CI58_MYTGA</name>
<comment type="caution">
    <text evidence="14">The sequence shown here is derived from an EMBL/GenBank/DDBJ whole genome shotgun (WGS) entry which is preliminary data.</text>
</comment>
<dbReference type="Gene3D" id="2.60.40.10">
    <property type="entry name" value="Immunoglobulins"/>
    <property type="match status" value="11"/>
</dbReference>
<dbReference type="Pfam" id="PF00041">
    <property type="entry name" value="fn3"/>
    <property type="match status" value="3"/>
</dbReference>
<dbReference type="InterPro" id="IPR013098">
    <property type="entry name" value="Ig_I-set"/>
</dbReference>
<dbReference type="InterPro" id="IPR036179">
    <property type="entry name" value="Ig-like_dom_sf"/>
</dbReference>
<evidence type="ECO:0000256" key="10">
    <source>
        <dbReference type="SAM" id="Phobius"/>
    </source>
</evidence>
<keyword evidence="2 10" id="KW-0812">Transmembrane</keyword>
<keyword evidence="4" id="KW-0130">Cell adhesion</keyword>
<dbReference type="Pfam" id="PF07679">
    <property type="entry name" value="I-set"/>
    <property type="match status" value="3"/>
</dbReference>
<dbReference type="FunFam" id="2.60.40.10:FF:000078">
    <property type="entry name" value="Neuronal cell adhesion molecule"/>
    <property type="match status" value="1"/>
</dbReference>
<dbReference type="InterPro" id="IPR026966">
    <property type="entry name" value="Neurofascin/L1/NrCAM_C"/>
</dbReference>
<dbReference type="SUPFAM" id="SSF48726">
    <property type="entry name" value="Immunoglobulin"/>
    <property type="match status" value="6"/>
</dbReference>
<dbReference type="PROSITE" id="PS50853">
    <property type="entry name" value="FN3"/>
    <property type="match status" value="4"/>
</dbReference>
<feature type="region of interest" description="Disordered" evidence="9">
    <location>
        <begin position="1189"/>
        <end position="1246"/>
    </location>
</feature>
<evidence type="ECO:0000256" key="8">
    <source>
        <dbReference type="ARBA" id="ARBA00023319"/>
    </source>
</evidence>
<feature type="domain" description="Ig-like" evidence="12">
    <location>
        <begin position="30"/>
        <end position="133"/>
    </location>
</feature>
<evidence type="ECO:0000256" key="6">
    <source>
        <dbReference type="ARBA" id="ARBA00023136"/>
    </source>
</evidence>
<feature type="domain" description="Fibronectin type-III" evidence="13">
    <location>
        <begin position="1046"/>
        <end position="1140"/>
    </location>
</feature>
<dbReference type="InterPro" id="IPR003598">
    <property type="entry name" value="Ig_sub2"/>
</dbReference>
<keyword evidence="8" id="KW-0393">Immunoglobulin domain</keyword>
<dbReference type="Pfam" id="PF13882">
    <property type="entry name" value="Bravo_FIGEY"/>
    <property type="match status" value="1"/>
</dbReference>
<evidence type="ECO:0000256" key="5">
    <source>
        <dbReference type="ARBA" id="ARBA00022989"/>
    </source>
</evidence>
<evidence type="ECO:0000256" key="3">
    <source>
        <dbReference type="ARBA" id="ARBA00022737"/>
    </source>
</evidence>
<keyword evidence="7" id="KW-1015">Disulfide bond</keyword>
<feature type="domain" description="Fibronectin type-III" evidence="13">
    <location>
        <begin position="722"/>
        <end position="817"/>
    </location>
</feature>
<feature type="domain" description="Ig-like" evidence="12">
    <location>
        <begin position="140"/>
        <end position="239"/>
    </location>
</feature>
<reference evidence="14" key="1">
    <citation type="submission" date="2018-11" db="EMBL/GenBank/DDBJ databases">
        <authorList>
            <person name="Alioto T."/>
            <person name="Alioto T."/>
        </authorList>
    </citation>
    <scope>NUCLEOTIDE SEQUENCE</scope>
</reference>
<dbReference type="InterPro" id="IPR007110">
    <property type="entry name" value="Ig-like_dom"/>
</dbReference>
<evidence type="ECO:0000256" key="4">
    <source>
        <dbReference type="ARBA" id="ARBA00022889"/>
    </source>
</evidence>
<dbReference type="GO" id="GO:0098609">
    <property type="term" value="P:cell-cell adhesion"/>
    <property type="evidence" value="ECO:0007669"/>
    <property type="project" value="TreeGrafter"/>
</dbReference>
<dbReference type="SUPFAM" id="SSF49265">
    <property type="entry name" value="Fibronectin type III"/>
    <property type="match status" value="3"/>
</dbReference>
<keyword evidence="3" id="KW-0677">Repeat</keyword>
<dbReference type="OrthoDB" id="6244967at2759"/>
<evidence type="ECO:0000256" key="11">
    <source>
        <dbReference type="SAM" id="SignalP"/>
    </source>
</evidence>
<evidence type="ECO:0000256" key="1">
    <source>
        <dbReference type="ARBA" id="ARBA00004479"/>
    </source>
</evidence>
<feature type="domain" description="Ig-like" evidence="12">
    <location>
        <begin position="524"/>
        <end position="619"/>
    </location>
</feature>
<dbReference type="Proteomes" id="UP000596742">
    <property type="component" value="Unassembled WGS sequence"/>
</dbReference>
<evidence type="ECO:0000259" key="13">
    <source>
        <dbReference type="PROSITE" id="PS50853"/>
    </source>
</evidence>
<dbReference type="Pfam" id="PF13927">
    <property type="entry name" value="Ig_3"/>
    <property type="match status" value="2"/>
</dbReference>
<sequence length="1271" mass="142368">MTFLSSLAILSLLWTGVCLSILNRKYGLPPSIILEPKPYYCSLPACDIGDTVTIYFKVEEKIKIRCNASGRPDVTYKWTKDNLDFDTESPRVSVENGKGSLKITNASKADNGIYQCFATNTKGTALSKKANVVMTINDVFKSVIRPERRDVNEGMPLSLKCKQPHVVPKPNVYWTFVEDYSTAQPPIITNDKRVAIDYEGTLHFANVKKSDVKGEGKFVCNMHNGVYRTSSEGEDKIVNVISSESVNGVSLLWRSDASVLGLKNGKAKFMCIFAGKATPDIVWKRKGGIKLNNRMKVSEHGQELIIEDLEFADKGEYECSATNDVRPTPVVATFTLQVEARPYFVKEPKDVIIGVEENAEFFCMVEGIPAPDVNWFINGQPINEAPPNPRRTIQKDRLVFKNVTDGDSQVIQCKASNKHGSLMADVYLNVLALKALVTDGPGKVKVAEGNSVTLKCEHNGKPDPALKWMKNNVQPLNTDRYEFTHNTVLIKDVLKKDNGKYTCISSNRFGSDNKTGELIVRKKTKVTLRPVERSLAYGEGAIFNCLATSDPSEQQFLEKLWYKNGERINNNDDDGNIQILENGDTLSIVKTSSKDSANYSCVADNKVDSDTGISQLKVKAPPEPPEGLTIKTCGNLKVTLFWRPGFDNYMPISNYVIYSKTNYDNDYKKINETLGTVSEYEQKLSAFANYTFQIKARNQLGESVFSNITPICSTKAAIPEQHPTNVRIVENMTGKLVIEWDPVEPIDQNGPDFKYVIITQDKAGNKKSYEVTDWKTTRKEIDVNNIYKEYKVQVKAVNSKGEAAIPPLVYTGHSGMGVPTVVPGNFEVDPDAPYTHETIGLRWDAVDMSEETMQGKFDGYKIRYWHMDKPDKVKEIQVEVPGTNKKGRRKRRQATAESKIRRTVRLPPNADLQLDVVARNTYLDSNGSNKINITTPEGVPGPVQSLESMYRSGHFVKIKWEKPKEENGEIIGYDIEYEEIIGLGVDKESIPVQSEPEWVAERKQYEFGVPGLELNTNYRIKVWAKTKTGRGDIEFVDVKTAAENMPTVPLILDALPAKTSINVTWQINKGDVAGYHYFVEYRKYGEHKFQSGPPEKRNTWSVIHNLTSGSSYEVKVVAESGKFKARSEIRLVTTAKTDEVASAVYNAEWFIIMMVVLALLILILFIVCLVKRSRGDKYHVQEKEKLRGLENDEKKTAQYNGFNDNGETQPLAGSPDDYDKGPLESDKDSLEEYADPDPSRFNEDGSFIGQYGAEKMTASDVAAPSAMHTFV</sequence>
<comment type="subcellular location">
    <subcellularLocation>
        <location evidence="1">Membrane</location>
        <topology evidence="1">Single-pass type I membrane protein</topology>
    </subcellularLocation>
</comment>
<dbReference type="SMART" id="SM00060">
    <property type="entry name" value="FN3"/>
    <property type="match status" value="5"/>
</dbReference>
<proteinExistence type="predicted"/>
<feature type="compositionally biased region" description="Polar residues" evidence="9">
    <location>
        <begin position="1197"/>
        <end position="1208"/>
    </location>
</feature>
<feature type="domain" description="Ig-like" evidence="12">
    <location>
        <begin position="342"/>
        <end position="429"/>
    </location>
</feature>
<keyword evidence="5 10" id="KW-1133">Transmembrane helix</keyword>
<keyword evidence="6 10" id="KW-0472">Membrane</keyword>
<evidence type="ECO:0000256" key="9">
    <source>
        <dbReference type="SAM" id="MobiDB-lite"/>
    </source>
</evidence>
<dbReference type="SMART" id="SM00409">
    <property type="entry name" value="IG"/>
    <property type="match status" value="6"/>
</dbReference>
<dbReference type="InterPro" id="IPR013783">
    <property type="entry name" value="Ig-like_fold"/>
</dbReference>
<feature type="domain" description="Ig-like" evidence="12">
    <location>
        <begin position="435"/>
        <end position="521"/>
    </location>
</feature>
<dbReference type="FunFam" id="2.60.40.10:FF:000032">
    <property type="entry name" value="palladin isoform X1"/>
    <property type="match status" value="1"/>
</dbReference>
<dbReference type="InterPro" id="IPR003961">
    <property type="entry name" value="FN3_dom"/>
</dbReference>
<feature type="signal peptide" evidence="11">
    <location>
        <begin position="1"/>
        <end position="20"/>
    </location>
</feature>
<feature type="transmembrane region" description="Helical" evidence="10">
    <location>
        <begin position="1149"/>
        <end position="1170"/>
    </location>
</feature>
<feature type="domain" description="Fibronectin type-III" evidence="13">
    <location>
        <begin position="939"/>
        <end position="1044"/>
    </location>
</feature>
<dbReference type="InterPro" id="IPR036116">
    <property type="entry name" value="FN3_sf"/>
</dbReference>
<feature type="domain" description="Fibronectin type-III" evidence="13">
    <location>
        <begin position="624"/>
        <end position="717"/>
    </location>
</feature>
<evidence type="ECO:0000313" key="15">
    <source>
        <dbReference type="Proteomes" id="UP000596742"/>
    </source>
</evidence>
<protein>
    <submittedName>
        <fullName evidence="14">Neuronal cell adhesion molecule</fullName>
    </submittedName>
</protein>
<dbReference type="PANTHER" id="PTHR44170:SF6">
    <property type="entry name" value="CONTACTIN"/>
    <property type="match status" value="1"/>
</dbReference>
<dbReference type="PANTHER" id="PTHR44170">
    <property type="entry name" value="PROTEIN SIDEKICK"/>
    <property type="match status" value="1"/>
</dbReference>
<feature type="compositionally biased region" description="Basic and acidic residues" evidence="9">
    <location>
        <begin position="1217"/>
        <end position="1230"/>
    </location>
</feature>
<keyword evidence="11" id="KW-0732">Signal</keyword>
<evidence type="ECO:0000256" key="2">
    <source>
        <dbReference type="ARBA" id="ARBA00022692"/>
    </source>
</evidence>
<dbReference type="InterPro" id="IPR003599">
    <property type="entry name" value="Ig_sub"/>
</dbReference>
<dbReference type="EMBL" id="UYJE01001772">
    <property type="protein sequence ID" value="VDI05000.1"/>
    <property type="molecule type" value="Genomic_DNA"/>
</dbReference>
<feature type="domain" description="Ig-like" evidence="12">
    <location>
        <begin position="269"/>
        <end position="335"/>
    </location>
</feature>
<dbReference type="SMART" id="SM00408">
    <property type="entry name" value="IGc2"/>
    <property type="match status" value="6"/>
</dbReference>
<dbReference type="CDD" id="cd00063">
    <property type="entry name" value="FN3"/>
    <property type="match status" value="4"/>
</dbReference>
<evidence type="ECO:0000313" key="14">
    <source>
        <dbReference type="EMBL" id="VDI05000.1"/>
    </source>
</evidence>
<keyword evidence="15" id="KW-1185">Reference proteome</keyword>